<dbReference type="InterPro" id="IPR058627">
    <property type="entry name" value="MdtA-like_C"/>
</dbReference>
<dbReference type="PANTHER" id="PTHR30469">
    <property type="entry name" value="MULTIDRUG RESISTANCE PROTEIN MDTA"/>
    <property type="match status" value="1"/>
</dbReference>
<dbReference type="InterPro" id="IPR058625">
    <property type="entry name" value="MdtA-like_BSH"/>
</dbReference>
<proteinExistence type="inferred from homology"/>
<dbReference type="PANTHER" id="PTHR30469:SF11">
    <property type="entry name" value="BLL4320 PROTEIN"/>
    <property type="match status" value="1"/>
</dbReference>
<dbReference type="Gene3D" id="2.40.420.20">
    <property type="match status" value="1"/>
</dbReference>
<gene>
    <name evidence="9" type="ORF">SAMN05878503_10184</name>
</gene>
<evidence type="ECO:0000259" key="6">
    <source>
        <dbReference type="Pfam" id="PF25917"/>
    </source>
</evidence>
<accession>A0A285CIU3</accession>
<evidence type="ECO:0000313" key="10">
    <source>
        <dbReference type="Proteomes" id="UP000219467"/>
    </source>
</evidence>
<organism evidence="9 10">
    <name type="scientific">Cereibacter ovatus</name>
    <dbReference type="NCBI Taxonomy" id="439529"/>
    <lineage>
        <taxon>Bacteria</taxon>
        <taxon>Pseudomonadati</taxon>
        <taxon>Pseudomonadota</taxon>
        <taxon>Alphaproteobacteria</taxon>
        <taxon>Rhodobacterales</taxon>
        <taxon>Paracoccaceae</taxon>
        <taxon>Cereibacter</taxon>
    </lineage>
</organism>
<dbReference type="SUPFAM" id="SSF111369">
    <property type="entry name" value="HlyD-like secretion proteins"/>
    <property type="match status" value="1"/>
</dbReference>
<evidence type="ECO:0000256" key="5">
    <source>
        <dbReference type="SAM" id="MobiDB-lite"/>
    </source>
</evidence>
<evidence type="ECO:0000256" key="2">
    <source>
        <dbReference type="ARBA" id="ARBA00009477"/>
    </source>
</evidence>
<dbReference type="GO" id="GO:0015562">
    <property type="term" value="F:efflux transmembrane transporter activity"/>
    <property type="evidence" value="ECO:0007669"/>
    <property type="project" value="TreeGrafter"/>
</dbReference>
<dbReference type="Proteomes" id="UP000219467">
    <property type="component" value="Unassembled WGS sequence"/>
</dbReference>
<name>A0A285CIU3_9RHOB</name>
<evidence type="ECO:0000256" key="4">
    <source>
        <dbReference type="SAM" id="Coils"/>
    </source>
</evidence>
<evidence type="ECO:0000256" key="1">
    <source>
        <dbReference type="ARBA" id="ARBA00004196"/>
    </source>
</evidence>
<dbReference type="Gene3D" id="1.10.287.470">
    <property type="entry name" value="Helix hairpin bin"/>
    <property type="match status" value="1"/>
</dbReference>
<feature type="coiled-coil region" evidence="4">
    <location>
        <begin position="135"/>
        <end position="186"/>
    </location>
</feature>
<protein>
    <submittedName>
        <fullName evidence="9">RND family efflux transporter MFP subunit</fullName>
    </submittedName>
</protein>
<evidence type="ECO:0000256" key="3">
    <source>
        <dbReference type="ARBA" id="ARBA00022448"/>
    </source>
</evidence>
<evidence type="ECO:0000259" key="8">
    <source>
        <dbReference type="Pfam" id="PF25967"/>
    </source>
</evidence>
<dbReference type="Gene3D" id="2.40.50.100">
    <property type="match status" value="1"/>
</dbReference>
<dbReference type="RefSeq" id="WP_097028718.1">
    <property type="nucleotide sequence ID" value="NZ_OAOQ01000001.1"/>
</dbReference>
<feature type="compositionally biased region" description="Polar residues" evidence="5">
    <location>
        <begin position="49"/>
        <end position="59"/>
    </location>
</feature>
<dbReference type="Pfam" id="PF25967">
    <property type="entry name" value="RND-MFP_C"/>
    <property type="match status" value="1"/>
</dbReference>
<dbReference type="InterPro" id="IPR006143">
    <property type="entry name" value="RND_pump_MFP"/>
</dbReference>
<dbReference type="AlphaFoldDB" id="A0A285CIU3"/>
<feature type="domain" description="Multidrug resistance protein MdtA-like barrel-sandwich hybrid" evidence="6">
    <location>
        <begin position="94"/>
        <end position="214"/>
    </location>
</feature>
<feature type="domain" description="Multidrug resistance protein MdtA-like C-terminal permuted SH3" evidence="8">
    <location>
        <begin position="313"/>
        <end position="364"/>
    </location>
</feature>
<keyword evidence="4" id="KW-0175">Coiled coil</keyword>
<reference evidence="10" key="1">
    <citation type="submission" date="2017-08" db="EMBL/GenBank/DDBJ databases">
        <authorList>
            <person name="Varghese N."/>
            <person name="Submissions S."/>
        </authorList>
    </citation>
    <scope>NUCLEOTIDE SEQUENCE [LARGE SCALE GENOMIC DNA]</scope>
    <source>
        <strain evidence="10">JA234</strain>
    </source>
</reference>
<dbReference type="EMBL" id="OAOQ01000001">
    <property type="protein sequence ID" value="SNX67450.1"/>
    <property type="molecule type" value="Genomic_DNA"/>
</dbReference>
<comment type="similarity">
    <text evidence="2">Belongs to the membrane fusion protein (MFP) (TC 8.A.1) family.</text>
</comment>
<dbReference type="Gene3D" id="2.40.30.170">
    <property type="match status" value="1"/>
</dbReference>
<dbReference type="Pfam" id="PF25954">
    <property type="entry name" value="Beta-barrel_RND_2"/>
    <property type="match status" value="1"/>
</dbReference>
<feature type="region of interest" description="Disordered" evidence="5">
    <location>
        <begin position="49"/>
        <end position="68"/>
    </location>
</feature>
<dbReference type="InterPro" id="IPR058792">
    <property type="entry name" value="Beta-barrel_RND_2"/>
</dbReference>
<keyword evidence="10" id="KW-1185">Reference proteome</keyword>
<dbReference type="GO" id="GO:1990281">
    <property type="term" value="C:efflux pump complex"/>
    <property type="evidence" value="ECO:0007669"/>
    <property type="project" value="TreeGrafter"/>
</dbReference>
<dbReference type="Pfam" id="PF25917">
    <property type="entry name" value="BSH_RND"/>
    <property type="match status" value="1"/>
</dbReference>
<sequence length="390" mass="41568">MSLAKQGLWVLAIAAAVLVIWVLYVPAARPLLDRVGLLGPMERIGIVTSDTGATASPNPRSAGMGGPARVIARPPEQRRIDDIVTAIGTGIARRSVTVAPEIEGRVVALGAASGDRVAEGTVLVELDSQAARIAVARAELVLADAREDLERLSRLSTSGAVTDLQRREAELARRTAELELEQARFELSQHRVLAPVQGWVGILEVEVGDQVSRGAVITRLDDRSSIEVDFRVPERLVGRIALGDRVQAAPLSAGAAALEGTVSALDNRVDEASRTLRIRATIPNPEDRLRPGMAFTIRISLPGEPRPAVDPLAIQWGSDGAFVWVVREGRAQRVKVQILQRNADSVLIQAALRPDDLVVIEGVQALRPNASVEVVEPSGSLGATLAPSRS</sequence>
<feature type="domain" description="CusB-like beta-barrel" evidence="7">
    <location>
        <begin position="228"/>
        <end position="300"/>
    </location>
</feature>
<keyword evidence="3" id="KW-0813">Transport</keyword>
<dbReference type="OrthoDB" id="9806939at2"/>
<evidence type="ECO:0000259" key="7">
    <source>
        <dbReference type="Pfam" id="PF25954"/>
    </source>
</evidence>
<comment type="subcellular location">
    <subcellularLocation>
        <location evidence="1">Cell envelope</location>
    </subcellularLocation>
</comment>
<evidence type="ECO:0000313" key="9">
    <source>
        <dbReference type="EMBL" id="SNX67450.1"/>
    </source>
</evidence>
<dbReference type="FunFam" id="2.40.30.170:FF:000010">
    <property type="entry name" value="Efflux RND transporter periplasmic adaptor subunit"/>
    <property type="match status" value="1"/>
</dbReference>
<dbReference type="NCBIfam" id="TIGR01730">
    <property type="entry name" value="RND_mfp"/>
    <property type="match status" value="1"/>
</dbReference>